<feature type="transmembrane region" description="Helical" evidence="1">
    <location>
        <begin position="119"/>
        <end position="137"/>
    </location>
</feature>
<gene>
    <name evidence="2" type="primary">ND6</name>
</gene>
<organism evidence="2">
    <name type="scientific">Hediste diadroma</name>
    <dbReference type="NCBI Taxonomy" id="1162617"/>
    <lineage>
        <taxon>Eukaryota</taxon>
        <taxon>Metazoa</taxon>
        <taxon>Spiralia</taxon>
        <taxon>Lophotrochozoa</taxon>
        <taxon>Annelida</taxon>
        <taxon>Polychaeta</taxon>
        <taxon>Errantia</taxon>
        <taxon>Phyllodocida</taxon>
        <taxon>Nereididae</taxon>
        <taxon>Hediste</taxon>
    </lineage>
</organism>
<dbReference type="GeneID" id="33869558"/>
<keyword evidence="1" id="KW-0812">Transmembrane</keyword>
<keyword evidence="1" id="KW-1133">Transmembrane helix</keyword>
<sequence length="153" mass="17057">MMLIINSLIITLFISCLTMMSPISLGATVLCIAVFVASSLTLMSTGWFGLITFIIYVGGMLVMFAYFAALQPNQQITNWSWVLSPSFFLVILYASFQSSPIMWKLVIPNTAHIYSTPNMIIPVIMAMILFLALIMVVKTSRANEGPLRPFQYV</sequence>
<keyword evidence="2" id="KW-0496">Mitochondrion</keyword>
<reference evidence="2" key="1">
    <citation type="journal article" date="2016" name="Mitochondrial DNA Part B Resour">
        <title>The complete mitochondrial genome of the marine polychaete: Hediste diadroma (Phyllodocida, Nereididae).</title>
        <authorList>
            <person name="Kim H."/>
            <person name="Kim H.J."/>
            <person name="Lee Y.-H."/>
        </authorList>
    </citation>
    <scope>NUCLEOTIDE SEQUENCE</scope>
</reference>
<evidence type="ECO:0000313" key="2">
    <source>
        <dbReference type="EMBL" id="APU51324.1"/>
    </source>
</evidence>
<dbReference type="RefSeq" id="YP_009409390.1">
    <property type="nucleotide sequence ID" value="NC_035507.1"/>
</dbReference>
<protein>
    <submittedName>
        <fullName evidence="2">NADH dehydrogenase subunit 6</fullName>
    </submittedName>
</protein>
<dbReference type="CTD" id="4541"/>
<accession>A0A343AXM3</accession>
<feature type="transmembrane region" description="Helical" evidence="1">
    <location>
        <begin position="47"/>
        <end position="69"/>
    </location>
</feature>
<geneLocation type="mitochondrion" evidence="2"/>
<dbReference type="EMBL" id="KX499500">
    <property type="protein sequence ID" value="APU51324.1"/>
    <property type="molecule type" value="Genomic_DNA"/>
</dbReference>
<feature type="transmembrane region" description="Helical" evidence="1">
    <location>
        <begin position="81"/>
        <end position="99"/>
    </location>
</feature>
<dbReference type="AlphaFoldDB" id="A0A343AXM3"/>
<proteinExistence type="predicted"/>
<evidence type="ECO:0000256" key="1">
    <source>
        <dbReference type="SAM" id="Phobius"/>
    </source>
</evidence>
<keyword evidence="1" id="KW-0472">Membrane</keyword>
<name>A0A343AXM3_9ANNE</name>